<accession>A0A9P6B8T0</accession>
<dbReference type="OrthoDB" id="435460at2759"/>
<reference evidence="8" key="1">
    <citation type="journal article" date="2020" name="Nat. Commun.">
        <title>Large-scale genome sequencing of mycorrhizal fungi provides insights into the early evolution of symbiotic traits.</title>
        <authorList>
            <person name="Miyauchi S."/>
            <person name="Kiss E."/>
            <person name="Kuo A."/>
            <person name="Drula E."/>
            <person name="Kohler A."/>
            <person name="Sanchez-Garcia M."/>
            <person name="Morin E."/>
            <person name="Andreopoulos B."/>
            <person name="Barry K.W."/>
            <person name="Bonito G."/>
            <person name="Buee M."/>
            <person name="Carver A."/>
            <person name="Chen C."/>
            <person name="Cichocki N."/>
            <person name="Clum A."/>
            <person name="Culley D."/>
            <person name="Crous P.W."/>
            <person name="Fauchery L."/>
            <person name="Girlanda M."/>
            <person name="Hayes R.D."/>
            <person name="Keri Z."/>
            <person name="LaButti K."/>
            <person name="Lipzen A."/>
            <person name="Lombard V."/>
            <person name="Magnuson J."/>
            <person name="Maillard F."/>
            <person name="Murat C."/>
            <person name="Nolan M."/>
            <person name="Ohm R.A."/>
            <person name="Pangilinan J."/>
            <person name="Pereira M.F."/>
            <person name="Perotto S."/>
            <person name="Peter M."/>
            <person name="Pfister S."/>
            <person name="Riley R."/>
            <person name="Sitrit Y."/>
            <person name="Stielow J.B."/>
            <person name="Szollosi G."/>
            <person name="Zifcakova L."/>
            <person name="Stursova M."/>
            <person name="Spatafora J.W."/>
            <person name="Tedersoo L."/>
            <person name="Vaario L.M."/>
            <person name="Yamada A."/>
            <person name="Yan M."/>
            <person name="Wang P."/>
            <person name="Xu J."/>
            <person name="Bruns T."/>
            <person name="Baldrian P."/>
            <person name="Vilgalys R."/>
            <person name="Dunand C."/>
            <person name="Henrissat B."/>
            <person name="Grigoriev I.V."/>
            <person name="Hibbett D."/>
            <person name="Nagy L.G."/>
            <person name="Martin F.M."/>
        </authorList>
    </citation>
    <scope>NUCLEOTIDE SEQUENCE</scope>
    <source>
        <strain evidence="8">UP504</strain>
    </source>
</reference>
<proteinExistence type="inferred from homology"/>
<evidence type="ECO:0000256" key="3">
    <source>
        <dbReference type="ARBA" id="ARBA00022895"/>
    </source>
</evidence>
<dbReference type="GO" id="GO:0010833">
    <property type="term" value="P:telomere maintenance via telomere lengthening"/>
    <property type="evidence" value="ECO:0007669"/>
    <property type="project" value="UniProtKB-UniRule"/>
</dbReference>
<dbReference type="InterPro" id="IPR009057">
    <property type="entry name" value="Homeodomain-like_sf"/>
</dbReference>
<evidence type="ECO:0000256" key="2">
    <source>
        <dbReference type="ARBA" id="ARBA00022454"/>
    </source>
</evidence>
<dbReference type="Pfam" id="PF08914">
    <property type="entry name" value="Myb_Rap1"/>
    <property type="match status" value="1"/>
</dbReference>
<keyword evidence="4 5" id="KW-0539">Nucleus</keyword>
<dbReference type="AlphaFoldDB" id="A0A9P6B8T0"/>
<dbReference type="CDD" id="cd11655">
    <property type="entry name" value="rap1_myb-like"/>
    <property type="match status" value="1"/>
</dbReference>
<dbReference type="GO" id="GO:0031848">
    <property type="term" value="P:protection from non-homologous end joining at telomere"/>
    <property type="evidence" value="ECO:0007669"/>
    <property type="project" value="TreeGrafter"/>
</dbReference>
<comment type="function">
    <text evidence="5">Involved in the regulation of telomere length, clustering and has a specific role in telomere position effect (TPE).</text>
</comment>
<keyword evidence="2 5" id="KW-0158">Chromosome</keyword>
<sequence length="380" mass="43504">MAPNPTDRPKVTQKSSGSQIFVDGDEPIKFFLQQDTGQTFLAWLSHKIEEHGGIVVSTVPIKGYVLIDPDTEKGSRLVERWQVPDKPNRHVVCYTFVRACIIAGQRIPPSTMKDIHPFFKHHNMPVEIFLHASLDSTASRDIAIEIEKAGGVTETTEERARVIIVPRKSKQEAVLFKDLTFRYEHNPDKFVEDLDWVRNCLAQKKYENSPPMRRNMGGRRPGSARTEYTAEDDENLVKYIGRRIPNAALGGRLGNNLYIELTDRAAEYPWAQRHTWHSWRNRYKTRQLIFDVAIDRWLQANPQPEGQKGQMLFVRLPAESMNDEPEGAANDENAAPSMPRKRNGLPRKVNDKTSETTESLSLEPPPAKRLRTAEDTREER</sequence>
<evidence type="ECO:0000256" key="4">
    <source>
        <dbReference type="ARBA" id="ARBA00023242"/>
    </source>
</evidence>
<keyword evidence="3 5" id="KW-0779">Telomere</keyword>
<feature type="region of interest" description="Disordered" evidence="6">
    <location>
        <begin position="321"/>
        <end position="380"/>
    </location>
</feature>
<evidence type="ECO:0000259" key="7">
    <source>
        <dbReference type="Pfam" id="PF08914"/>
    </source>
</evidence>
<comment type="caution">
    <text evidence="8">The sequence shown here is derived from an EMBL/GenBank/DDBJ whole genome shotgun (WGS) entry which is preliminary data.</text>
</comment>
<dbReference type="EMBL" id="MU128915">
    <property type="protein sequence ID" value="KAF9519843.1"/>
    <property type="molecule type" value="Genomic_DNA"/>
</dbReference>
<comment type="subcellular location">
    <subcellularLocation>
        <location evidence="5">Nucleus</location>
    </subcellularLocation>
    <subcellularLocation>
        <location evidence="5">Chromosome</location>
        <location evidence="5">Telomere</location>
    </subcellularLocation>
</comment>
<comment type="subunit">
    <text evidence="5">Homodimer.</text>
</comment>
<dbReference type="GO" id="GO:0042162">
    <property type="term" value="F:telomeric DNA binding"/>
    <property type="evidence" value="ECO:0007669"/>
    <property type="project" value="TreeGrafter"/>
</dbReference>
<dbReference type="InterPro" id="IPR015010">
    <property type="entry name" value="TERF2IP_Myb"/>
</dbReference>
<dbReference type="SUPFAM" id="SSF46689">
    <property type="entry name" value="Homeodomain-like"/>
    <property type="match status" value="1"/>
</dbReference>
<organism evidence="8 9">
    <name type="scientific">Hydnum rufescens UP504</name>
    <dbReference type="NCBI Taxonomy" id="1448309"/>
    <lineage>
        <taxon>Eukaryota</taxon>
        <taxon>Fungi</taxon>
        <taxon>Dikarya</taxon>
        <taxon>Basidiomycota</taxon>
        <taxon>Agaricomycotina</taxon>
        <taxon>Agaricomycetes</taxon>
        <taxon>Cantharellales</taxon>
        <taxon>Hydnaceae</taxon>
        <taxon>Hydnum</taxon>
    </lineage>
</organism>
<dbReference type="Gene3D" id="1.10.10.60">
    <property type="entry name" value="Homeodomain-like"/>
    <property type="match status" value="1"/>
</dbReference>
<name>A0A9P6B8T0_9AGAM</name>
<dbReference type="PANTHER" id="PTHR16466">
    <property type="entry name" value="TELOMERE REPEAT-BINDING FACTOR 2-INTERACTING PROTEIN 1"/>
    <property type="match status" value="1"/>
</dbReference>
<dbReference type="PANTHER" id="PTHR16466:SF6">
    <property type="entry name" value="TELOMERIC REPEAT-BINDING FACTOR 2-INTERACTING PROTEIN 1"/>
    <property type="match status" value="1"/>
</dbReference>
<evidence type="ECO:0000256" key="1">
    <source>
        <dbReference type="ARBA" id="ARBA00010467"/>
    </source>
</evidence>
<comment type="similarity">
    <text evidence="1 5">Belongs to the RAP1 family.</text>
</comment>
<evidence type="ECO:0000313" key="9">
    <source>
        <dbReference type="Proteomes" id="UP000886523"/>
    </source>
</evidence>
<keyword evidence="9" id="KW-1185">Reference proteome</keyword>
<evidence type="ECO:0000256" key="5">
    <source>
        <dbReference type="RuleBase" id="RU367107"/>
    </source>
</evidence>
<evidence type="ECO:0000256" key="6">
    <source>
        <dbReference type="SAM" id="MobiDB-lite"/>
    </source>
</evidence>
<gene>
    <name evidence="8" type="ORF">BS47DRAFT_1387788</name>
</gene>
<dbReference type="Proteomes" id="UP000886523">
    <property type="component" value="Unassembled WGS sequence"/>
</dbReference>
<feature type="compositionally biased region" description="Basic and acidic residues" evidence="6">
    <location>
        <begin position="371"/>
        <end position="380"/>
    </location>
</feature>
<dbReference type="InterPro" id="IPR039595">
    <property type="entry name" value="TE2IP/Rap1"/>
</dbReference>
<feature type="domain" description="TERF2-interacting telomeric protein 1 Myb" evidence="7">
    <location>
        <begin position="228"/>
        <end position="285"/>
    </location>
</feature>
<protein>
    <recommendedName>
        <fullName evidence="5">DNA-binding protein RAP1</fullName>
    </recommendedName>
</protein>
<dbReference type="GO" id="GO:0070187">
    <property type="term" value="C:shelterin complex"/>
    <property type="evidence" value="ECO:0007669"/>
    <property type="project" value="TreeGrafter"/>
</dbReference>
<evidence type="ECO:0000313" key="8">
    <source>
        <dbReference type="EMBL" id="KAF9519843.1"/>
    </source>
</evidence>